<feature type="compositionally biased region" description="Low complexity" evidence="4">
    <location>
        <begin position="24"/>
        <end position="46"/>
    </location>
</feature>
<keyword evidence="2" id="KW-0963">Cytoplasm</keyword>
<feature type="compositionally biased region" description="Gly residues" evidence="4">
    <location>
        <begin position="931"/>
        <end position="942"/>
    </location>
</feature>
<feature type="compositionally biased region" description="Low complexity" evidence="4">
    <location>
        <begin position="657"/>
        <end position="666"/>
    </location>
</feature>
<evidence type="ECO:0000256" key="1">
    <source>
        <dbReference type="ARBA" id="ARBA00004496"/>
    </source>
</evidence>
<feature type="region of interest" description="Disordered" evidence="4">
    <location>
        <begin position="861"/>
        <end position="965"/>
    </location>
</feature>
<comment type="subcellular location">
    <subcellularLocation>
        <location evidence="1">Cytoplasm</location>
    </subcellularLocation>
</comment>
<feature type="region of interest" description="Disordered" evidence="4">
    <location>
        <begin position="473"/>
        <end position="685"/>
    </location>
</feature>
<reference evidence="6 7" key="1">
    <citation type="journal article" date="2019" name="PLoS ONE">
        <title>Comparative genome analysis indicates high evolutionary potential of pathogenicity genes in Colletotrichum tanaceti.</title>
        <authorList>
            <person name="Lelwala R.V."/>
            <person name="Korhonen P.K."/>
            <person name="Young N.D."/>
            <person name="Scott J.B."/>
            <person name="Ades P.A."/>
            <person name="Gasser R.B."/>
            <person name="Taylor P.W.J."/>
        </authorList>
    </citation>
    <scope>NUCLEOTIDE SEQUENCE [LARGE SCALE GENOMIC DNA]</scope>
    <source>
        <strain evidence="6">BRIP57314</strain>
    </source>
</reference>
<feature type="compositionally biased region" description="Polar residues" evidence="4">
    <location>
        <begin position="909"/>
        <end position="930"/>
    </location>
</feature>
<keyword evidence="7" id="KW-1185">Reference proteome</keyword>
<keyword evidence="3" id="KW-0175">Coiled coil</keyword>
<dbReference type="InterPro" id="IPR012943">
    <property type="entry name" value="Cnn_1N"/>
</dbReference>
<dbReference type="Proteomes" id="UP000310108">
    <property type="component" value="Unassembled WGS sequence"/>
</dbReference>
<evidence type="ECO:0000313" key="7">
    <source>
        <dbReference type="Proteomes" id="UP000310108"/>
    </source>
</evidence>
<dbReference type="STRING" id="1306861.A0A4U6X8N0"/>
<feature type="compositionally biased region" description="Polar residues" evidence="4">
    <location>
        <begin position="524"/>
        <end position="543"/>
    </location>
</feature>
<evidence type="ECO:0000259" key="5">
    <source>
        <dbReference type="Pfam" id="PF07989"/>
    </source>
</evidence>
<feature type="compositionally biased region" description="Low complexity" evidence="4">
    <location>
        <begin position="385"/>
        <end position="399"/>
    </location>
</feature>
<feature type="compositionally biased region" description="Basic and acidic residues" evidence="4">
    <location>
        <begin position="645"/>
        <end position="656"/>
    </location>
</feature>
<feature type="compositionally biased region" description="Polar residues" evidence="4">
    <location>
        <begin position="92"/>
        <end position="103"/>
    </location>
</feature>
<feature type="compositionally biased region" description="Polar residues" evidence="4">
    <location>
        <begin position="473"/>
        <end position="484"/>
    </location>
</feature>
<feature type="compositionally biased region" description="Polar residues" evidence="4">
    <location>
        <begin position="550"/>
        <end position="561"/>
    </location>
</feature>
<feature type="compositionally biased region" description="Basic and acidic residues" evidence="4">
    <location>
        <begin position="106"/>
        <end position="118"/>
    </location>
</feature>
<name>A0A4U6X8N0_9PEZI</name>
<dbReference type="AlphaFoldDB" id="A0A4U6X8N0"/>
<proteinExistence type="predicted"/>
<feature type="region of interest" description="Disordered" evidence="4">
    <location>
        <begin position="1"/>
        <end position="168"/>
    </location>
</feature>
<evidence type="ECO:0000256" key="3">
    <source>
        <dbReference type="SAM" id="Coils"/>
    </source>
</evidence>
<evidence type="ECO:0000313" key="6">
    <source>
        <dbReference type="EMBL" id="TKW51735.1"/>
    </source>
</evidence>
<feature type="domain" description="Centrosomin N-terminal motif 1" evidence="5">
    <location>
        <begin position="170"/>
        <end position="238"/>
    </location>
</feature>
<sequence length="965" mass="103244">MDSHLVQTQSRDRERSHASPVYSPRPSSRSSTSTNATRATPRSANNSTSHYVTSPRPSSAHPPHRFHHSSCAPSTVAPRPASAVPRDRVSDSGRQTTAASTYLQDKLQRRREEAERLASTRAAQEMSPSSMDLPTRHARSSPAKGDSLDGRRPGSSAGSAETAKKTGMGVKEMEATVSTLHKQNFDLKLELFHRRERQNALEERIDALEADKAQMDDVNDSLLDELERRDKAVQEAVQMIVTLEAQVATLLKEREMVRQIDAAGVLALEELESRLNGPTPRPREANLARLEQDAKNLHRMPSFMSDRTENTENLRKVYLSSRGSLLSLPRLATDAEDADARRVNSMTSPSLSVLSESSFVSVYGERDNDQDRTVMASADADKPNSVDSPVDSAVDSAAPPRRPRNPSYDSAQAGEVSRPPTSMSTKSSRHTRSHSAGRTSGPGQFQSINDIIGHTSRLQMRVRLDHTRLGNNNNNILAQDQSPSLGRGQQHAQIKEARMVSLRKVTTDVPPSRSGEQVLPPTPDTISTSTLRRFKTSNDTLSKQRGGITDQRSYRSVSDGTSKGDEGEQPGGASVAQQPPPAPAFADREEALGPSSLDPRQPSMSPPGSAGGTTVSSRRDVDWDSDGDSVHSLDSSLDIWLQQSKDPRYKEQDRSSSPDLFSFPSSAGGWNTNAMFASAGDGGAFDVPGLVSRHHSIVSNHAQDVMSAQGSRLSDGAQQPPPPDRRSSLGAKTGPATSSKPPPVIGKLQKSLSRSGSRRNSADAQMVQLAESVANTTHSPELRPGTRSKDSTHYPPSTITTAPRGHLLNFFRRSVGGGTTAAQAEPASPASPAAVVPPPAVAATAGSMGVPSWVQRSHFVDEDEDRASATPPPIMRVPRRVRSGSSDEGAPLHNRVPALPPTTPMATHASHTPVTNGTPASPDTIPTANIGSGGGGGSGSGGPSSQKRKWLPGFGKASSLRNRAG</sequence>
<feature type="compositionally biased region" description="Polar residues" evidence="4">
    <location>
        <begin position="750"/>
        <end position="763"/>
    </location>
</feature>
<dbReference type="GO" id="GO:0005737">
    <property type="term" value="C:cytoplasm"/>
    <property type="evidence" value="ECO:0007669"/>
    <property type="project" value="UniProtKB-SubCell"/>
</dbReference>
<feature type="coiled-coil region" evidence="3">
    <location>
        <begin position="198"/>
        <end position="253"/>
    </location>
</feature>
<gene>
    <name evidence="6" type="ORF">CTA1_10607</name>
</gene>
<feature type="compositionally biased region" description="Polar residues" evidence="4">
    <location>
        <begin position="436"/>
        <end position="448"/>
    </location>
</feature>
<feature type="compositionally biased region" description="Polar residues" evidence="4">
    <location>
        <begin position="698"/>
        <end position="712"/>
    </location>
</feature>
<dbReference type="EMBL" id="PJEX01000285">
    <property type="protein sequence ID" value="TKW51735.1"/>
    <property type="molecule type" value="Genomic_DNA"/>
</dbReference>
<dbReference type="Pfam" id="PF07989">
    <property type="entry name" value="Cnn_1N"/>
    <property type="match status" value="1"/>
</dbReference>
<accession>A0A4U6X8N0</accession>
<dbReference type="GO" id="GO:0005815">
    <property type="term" value="C:microtubule organizing center"/>
    <property type="evidence" value="ECO:0007669"/>
    <property type="project" value="InterPro"/>
</dbReference>
<feature type="region of interest" description="Disordered" evidence="4">
    <location>
        <begin position="377"/>
        <end position="448"/>
    </location>
</feature>
<feature type="region of interest" description="Disordered" evidence="4">
    <location>
        <begin position="698"/>
        <end position="802"/>
    </location>
</feature>
<evidence type="ECO:0000256" key="2">
    <source>
        <dbReference type="ARBA" id="ARBA00022490"/>
    </source>
</evidence>
<organism evidence="6 7">
    <name type="scientific">Colletotrichum tanaceti</name>
    <dbReference type="NCBI Taxonomy" id="1306861"/>
    <lineage>
        <taxon>Eukaryota</taxon>
        <taxon>Fungi</taxon>
        <taxon>Dikarya</taxon>
        <taxon>Ascomycota</taxon>
        <taxon>Pezizomycotina</taxon>
        <taxon>Sordariomycetes</taxon>
        <taxon>Hypocreomycetidae</taxon>
        <taxon>Glomerellales</taxon>
        <taxon>Glomerellaceae</taxon>
        <taxon>Colletotrichum</taxon>
        <taxon>Colletotrichum destructivum species complex</taxon>
    </lineage>
</organism>
<dbReference type="OrthoDB" id="10251744at2759"/>
<evidence type="ECO:0000256" key="4">
    <source>
        <dbReference type="SAM" id="MobiDB-lite"/>
    </source>
</evidence>
<protein>
    <recommendedName>
        <fullName evidence="5">Centrosomin N-terminal motif 1 domain-containing protein</fullName>
    </recommendedName>
</protein>
<comment type="caution">
    <text evidence="6">The sequence shown here is derived from an EMBL/GenBank/DDBJ whole genome shotgun (WGS) entry which is preliminary data.</text>
</comment>